<dbReference type="AlphaFoldDB" id="A0A365HCD6"/>
<reference evidence="2 3" key="1">
    <citation type="submission" date="2018-06" db="EMBL/GenBank/DDBJ databases">
        <title>Actinomadura craniellae sp. nov. isolated from marine sponge Craniella sp.</title>
        <authorList>
            <person name="Li L."/>
            <person name="Xu Q.H."/>
            <person name="Lin H.W."/>
            <person name="Lu Y.H."/>
        </authorList>
    </citation>
    <scope>NUCLEOTIDE SEQUENCE [LARGE SCALE GENOMIC DNA]</scope>
    <source>
        <strain evidence="2 3">LHW63021</strain>
    </source>
</reference>
<protein>
    <submittedName>
        <fullName evidence="2">Uncharacterized protein</fullName>
    </submittedName>
</protein>
<comment type="caution">
    <text evidence="2">The sequence shown here is derived from an EMBL/GenBank/DDBJ whole genome shotgun (WGS) entry which is preliminary data.</text>
</comment>
<dbReference type="Proteomes" id="UP000251891">
    <property type="component" value="Unassembled WGS sequence"/>
</dbReference>
<organism evidence="2 3">
    <name type="scientific">Actinomadura craniellae</name>
    <dbReference type="NCBI Taxonomy" id="2231787"/>
    <lineage>
        <taxon>Bacteria</taxon>
        <taxon>Bacillati</taxon>
        <taxon>Actinomycetota</taxon>
        <taxon>Actinomycetes</taxon>
        <taxon>Streptosporangiales</taxon>
        <taxon>Thermomonosporaceae</taxon>
        <taxon>Actinomadura</taxon>
    </lineage>
</organism>
<gene>
    <name evidence="2" type="ORF">DPM19_09290</name>
</gene>
<evidence type="ECO:0000313" key="3">
    <source>
        <dbReference type="Proteomes" id="UP000251891"/>
    </source>
</evidence>
<keyword evidence="3" id="KW-1185">Reference proteome</keyword>
<name>A0A365HCD6_9ACTN</name>
<sequence length="61" mass="6637">MIPLRRIGRSRRDDAGPGTAPGTPGNDTDWISFRPTPETEELLGGLTERADADEETGRDGR</sequence>
<evidence type="ECO:0000313" key="2">
    <source>
        <dbReference type="EMBL" id="RAY15933.1"/>
    </source>
</evidence>
<dbReference type="EMBL" id="QLYX01000003">
    <property type="protein sequence ID" value="RAY15933.1"/>
    <property type="molecule type" value="Genomic_DNA"/>
</dbReference>
<accession>A0A365HCD6</accession>
<feature type="region of interest" description="Disordered" evidence="1">
    <location>
        <begin position="1"/>
        <end position="61"/>
    </location>
</feature>
<evidence type="ECO:0000256" key="1">
    <source>
        <dbReference type="SAM" id="MobiDB-lite"/>
    </source>
</evidence>
<feature type="compositionally biased region" description="Low complexity" evidence="1">
    <location>
        <begin position="16"/>
        <end position="29"/>
    </location>
</feature>
<proteinExistence type="predicted"/>